<feature type="region of interest" description="Disordered" evidence="1">
    <location>
        <begin position="31"/>
        <end position="55"/>
    </location>
</feature>
<name>A0A6J4HEK7_9ACTN</name>
<sequence length="55" mass="5959">MEEVHQGSCLVMQPFALSPVVAMHVPAAHGPPRPRIYAAPRDGRRPAGGQPMAWE</sequence>
<accession>A0A6J4HEK7</accession>
<dbReference type="EMBL" id="CADCSZ010000044">
    <property type="protein sequence ID" value="CAA9222238.1"/>
    <property type="molecule type" value="Genomic_DNA"/>
</dbReference>
<organism evidence="2">
    <name type="scientific">uncultured Acidimicrobiales bacterium</name>
    <dbReference type="NCBI Taxonomy" id="310071"/>
    <lineage>
        <taxon>Bacteria</taxon>
        <taxon>Bacillati</taxon>
        <taxon>Actinomycetota</taxon>
        <taxon>Acidimicrobiia</taxon>
        <taxon>Acidimicrobiales</taxon>
        <taxon>environmental samples</taxon>
    </lineage>
</organism>
<proteinExistence type="predicted"/>
<dbReference type="AlphaFoldDB" id="A0A6J4HEK7"/>
<gene>
    <name evidence="2" type="ORF">AVDCRST_MAG76-764</name>
</gene>
<evidence type="ECO:0000256" key="1">
    <source>
        <dbReference type="SAM" id="MobiDB-lite"/>
    </source>
</evidence>
<protein>
    <submittedName>
        <fullName evidence="2">Uncharacterized protein</fullName>
    </submittedName>
</protein>
<reference evidence="2" key="1">
    <citation type="submission" date="2020-02" db="EMBL/GenBank/DDBJ databases">
        <authorList>
            <person name="Meier V. D."/>
        </authorList>
    </citation>
    <scope>NUCLEOTIDE SEQUENCE</scope>
    <source>
        <strain evidence="2">AVDCRST_MAG76</strain>
    </source>
</reference>
<evidence type="ECO:0000313" key="2">
    <source>
        <dbReference type="EMBL" id="CAA9222238.1"/>
    </source>
</evidence>